<evidence type="ECO:0000313" key="2">
    <source>
        <dbReference type="Proteomes" id="UP000054007"/>
    </source>
</evidence>
<name>A0A0D7BKY8_9AGAR</name>
<dbReference type="Proteomes" id="UP000054007">
    <property type="component" value="Unassembled WGS sequence"/>
</dbReference>
<organism evidence="1 2">
    <name type="scientific">Cylindrobasidium torrendii FP15055 ss-10</name>
    <dbReference type="NCBI Taxonomy" id="1314674"/>
    <lineage>
        <taxon>Eukaryota</taxon>
        <taxon>Fungi</taxon>
        <taxon>Dikarya</taxon>
        <taxon>Basidiomycota</taxon>
        <taxon>Agaricomycotina</taxon>
        <taxon>Agaricomycetes</taxon>
        <taxon>Agaricomycetidae</taxon>
        <taxon>Agaricales</taxon>
        <taxon>Marasmiineae</taxon>
        <taxon>Physalacriaceae</taxon>
        <taxon>Cylindrobasidium</taxon>
    </lineage>
</organism>
<accession>A0A0D7BKY8</accession>
<reference evidence="1 2" key="1">
    <citation type="journal article" date="2015" name="Fungal Genet. Biol.">
        <title>Evolution of novel wood decay mechanisms in Agaricales revealed by the genome sequences of Fistulina hepatica and Cylindrobasidium torrendii.</title>
        <authorList>
            <person name="Floudas D."/>
            <person name="Held B.W."/>
            <person name="Riley R."/>
            <person name="Nagy L.G."/>
            <person name="Koehler G."/>
            <person name="Ransdell A.S."/>
            <person name="Younus H."/>
            <person name="Chow J."/>
            <person name="Chiniquy J."/>
            <person name="Lipzen A."/>
            <person name="Tritt A."/>
            <person name="Sun H."/>
            <person name="Haridas S."/>
            <person name="LaButti K."/>
            <person name="Ohm R.A."/>
            <person name="Kues U."/>
            <person name="Blanchette R.A."/>
            <person name="Grigoriev I.V."/>
            <person name="Minto R.E."/>
            <person name="Hibbett D.S."/>
        </authorList>
    </citation>
    <scope>NUCLEOTIDE SEQUENCE [LARGE SCALE GENOMIC DNA]</scope>
    <source>
        <strain evidence="1 2">FP15055 ss-10</strain>
    </source>
</reference>
<protein>
    <submittedName>
        <fullName evidence="1">Uncharacterized protein</fullName>
    </submittedName>
</protein>
<dbReference type="AlphaFoldDB" id="A0A0D7BKY8"/>
<proteinExistence type="predicted"/>
<sequence length="204" mass="23465">MQDVAAFLEYLRLARKDPNESLFRGAASYFRDFIHHRAFEKIHARMKFGHKFWEVGDPLKLLYGRTAGEIEPTEFSMHNPSDLILEIFKRRALTPNNKNLYRVTSGNAAAWLGALRDLRGLIDELIEHETEAVELVKGRGKRKFLKAAKSWEFTNILYSMDCILECKPLVTALQNAYRWCDGFLVRPSLPAAGEFVHLCIPIPK</sequence>
<evidence type="ECO:0000313" key="1">
    <source>
        <dbReference type="EMBL" id="KIY70885.1"/>
    </source>
</evidence>
<gene>
    <name evidence="1" type="ORF">CYLTODRAFT_160286</name>
</gene>
<dbReference type="EMBL" id="KN880461">
    <property type="protein sequence ID" value="KIY70885.1"/>
    <property type="molecule type" value="Genomic_DNA"/>
</dbReference>
<keyword evidence="2" id="KW-1185">Reference proteome</keyword>